<dbReference type="EMBL" id="NJHN03000043">
    <property type="protein sequence ID" value="KAH9421327.1"/>
    <property type="molecule type" value="Genomic_DNA"/>
</dbReference>
<keyword evidence="1 4" id="KW-0489">Methyltransferase</keyword>
<dbReference type="PROSITE" id="PS00329">
    <property type="entry name" value="HSP70_2"/>
    <property type="match status" value="1"/>
</dbReference>
<keyword evidence="7" id="KW-1185">Reference proteome</keyword>
<proteinExistence type="predicted"/>
<evidence type="ECO:0000256" key="3">
    <source>
        <dbReference type="ARBA" id="ARBA00022691"/>
    </source>
</evidence>
<dbReference type="CDD" id="cd02440">
    <property type="entry name" value="AdoMet_MTases"/>
    <property type="match status" value="1"/>
</dbReference>
<dbReference type="PANTHER" id="PTHR11006:SF4">
    <property type="entry name" value="PROTEIN ARGININE N-METHYLTRANSFERASE 7"/>
    <property type="match status" value="1"/>
</dbReference>
<feature type="domain" description="Protein arginine N-methyltransferase" evidence="5">
    <location>
        <begin position="242"/>
        <end position="332"/>
    </location>
</feature>
<dbReference type="Pfam" id="PF22528">
    <property type="entry name" value="PRMT_C"/>
    <property type="match status" value="1"/>
</dbReference>
<keyword evidence="2 4" id="KW-0808">Transferase</keyword>
<dbReference type="PROSITE" id="PS51678">
    <property type="entry name" value="SAM_MT_PRMT"/>
    <property type="match status" value="1"/>
</dbReference>
<dbReference type="Proteomes" id="UP000887458">
    <property type="component" value="Unassembled WGS sequence"/>
</dbReference>
<dbReference type="InterPro" id="IPR055135">
    <property type="entry name" value="PRMT_dom"/>
</dbReference>
<dbReference type="InterPro" id="IPR018181">
    <property type="entry name" value="Heat_shock_70_CS"/>
</dbReference>
<organism evidence="6 7">
    <name type="scientific">Dermatophagoides pteronyssinus</name>
    <name type="common">European house dust mite</name>
    <dbReference type="NCBI Taxonomy" id="6956"/>
    <lineage>
        <taxon>Eukaryota</taxon>
        <taxon>Metazoa</taxon>
        <taxon>Ecdysozoa</taxon>
        <taxon>Arthropoda</taxon>
        <taxon>Chelicerata</taxon>
        <taxon>Arachnida</taxon>
        <taxon>Acari</taxon>
        <taxon>Acariformes</taxon>
        <taxon>Sarcoptiformes</taxon>
        <taxon>Astigmata</taxon>
        <taxon>Psoroptidia</taxon>
        <taxon>Analgoidea</taxon>
        <taxon>Pyroglyphidae</taxon>
        <taxon>Dermatophagoidinae</taxon>
        <taxon>Dermatophagoides</taxon>
    </lineage>
</organism>
<reference evidence="6 7" key="1">
    <citation type="journal article" date="2018" name="J. Allergy Clin. Immunol.">
        <title>High-quality assembly of Dermatophagoides pteronyssinus genome and transcriptome reveals a wide range of novel allergens.</title>
        <authorList>
            <person name="Liu X.Y."/>
            <person name="Yang K.Y."/>
            <person name="Wang M.Q."/>
            <person name="Kwok J.S."/>
            <person name="Zeng X."/>
            <person name="Yang Z."/>
            <person name="Xiao X.J."/>
            <person name="Lau C.P."/>
            <person name="Li Y."/>
            <person name="Huang Z.M."/>
            <person name="Ba J.G."/>
            <person name="Yim A.K."/>
            <person name="Ouyang C.Y."/>
            <person name="Ngai S.M."/>
            <person name="Chan T.F."/>
            <person name="Leung E.L."/>
            <person name="Liu L."/>
            <person name="Liu Z.G."/>
            <person name="Tsui S.K."/>
        </authorList>
    </citation>
    <scope>NUCLEOTIDE SEQUENCE [LARGE SCALE GENOMIC DNA]</scope>
    <source>
        <strain evidence="6">Derp</strain>
    </source>
</reference>
<dbReference type="PANTHER" id="PTHR11006">
    <property type="entry name" value="PROTEIN ARGININE N-METHYLTRANSFERASE"/>
    <property type="match status" value="1"/>
</dbReference>
<dbReference type="Pfam" id="PF06325">
    <property type="entry name" value="PrmA"/>
    <property type="match status" value="1"/>
</dbReference>
<dbReference type="InterPro" id="IPR025799">
    <property type="entry name" value="Arg_MeTrfase"/>
</dbReference>
<evidence type="ECO:0000313" key="6">
    <source>
        <dbReference type="EMBL" id="KAH9421327.1"/>
    </source>
</evidence>
<dbReference type="Gene3D" id="2.70.160.11">
    <property type="entry name" value="Hnrnp arginine n-methyltransferase1"/>
    <property type="match status" value="2"/>
</dbReference>
<dbReference type="InterPro" id="IPR029063">
    <property type="entry name" value="SAM-dependent_MTases_sf"/>
</dbReference>
<protein>
    <submittedName>
        <fullName evidence="6">Protein arginine N-methyltransferase 7</fullName>
    </submittedName>
</protein>
<name>A0ABQ8JFE4_DERPT</name>
<evidence type="ECO:0000259" key="5">
    <source>
        <dbReference type="Pfam" id="PF22528"/>
    </source>
</evidence>
<evidence type="ECO:0000256" key="1">
    <source>
        <dbReference type="ARBA" id="ARBA00022603"/>
    </source>
</evidence>
<evidence type="ECO:0000256" key="4">
    <source>
        <dbReference type="PROSITE-ProRule" id="PRU01015"/>
    </source>
</evidence>
<dbReference type="SUPFAM" id="SSF53335">
    <property type="entry name" value="S-adenosyl-L-methionine-dependent methyltransferases"/>
    <property type="match status" value="1"/>
</dbReference>
<accession>A0ABQ8JFE4</accession>
<gene>
    <name evidence="6" type="primary">PRMT7</name>
    <name evidence="6" type="ORF">DERP_013777</name>
</gene>
<sequence>MDQINSDDDFVDHHFSHDDNDDDIDPLFDHYQDIARSSFDDMVHDQERNELYYQAICRSIEKLRSLDSKKSINVLDIGSGTGLLSMMAVNADADNVIACERFEPMAKCSRKIIDDNSMSSKINVINKCSEQLKLPENFQPNLLVAELLDTELIGEGCLSIYRDIIQRKLVDPDHCLYVPTRARIWIQLVQSDSLFYYHQFRKSYHISDDIEPIQTPLSIRNCFGSHLLHDIQLNRLQPNIDFEILSDPMIIFEFEFNRLTTLKHRDHKRIEIHLKRLFNKPMMIFAWWDIDLDSDGEICLSCGPYWTRGFDNEHKCAWREHWIQTIYYLPAFAFDHERQLNEFNHNQINQNQTLIIDCYHDQVSFWFDLPDQNESIEQPIDNDVIESESWHCTCGLHSHLSRTRLKWINNNYRYQQYWNCLNNKLMSINNNKNQLINLIYFGDESILPFICSRHPQVEHVWIICNDRNSFRFFRTFRQQNDQKIILCSHKSFRQKPLSLTCPQQSYAIISDLHFRNQSSILSSSIEIFRQLHCQQQFIRNHQIGPEFFFPQRIILRCLIVRFEHLWKCMAPVCFAKINNNQIEYNLLEYDSLIMNARRQVDWQFDCRSLWEYNCWSLVDEAKDILNISMDCSILMDKNKSMNDINSLLTEKIEKIIEFNIQDYSKIDPNTVAIVCWIDQYIDTDTIITGGLEQQQHYNQKLLTGKQIKWIRDQQQLVTFLSSIPNGYQRWNNNNDNQSEMKILKLKFQLQMNQLSIKVDLVI</sequence>
<dbReference type="Gene3D" id="3.40.50.150">
    <property type="entry name" value="Vaccinia Virus protein VP39"/>
    <property type="match status" value="2"/>
</dbReference>
<evidence type="ECO:0000256" key="2">
    <source>
        <dbReference type="ARBA" id="ARBA00022679"/>
    </source>
</evidence>
<comment type="caution">
    <text evidence="6">The sequence shown here is derived from an EMBL/GenBank/DDBJ whole genome shotgun (WGS) entry which is preliminary data.</text>
</comment>
<keyword evidence="3 4" id="KW-0949">S-adenosyl-L-methionine</keyword>
<reference evidence="6 7" key="2">
    <citation type="journal article" date="2022" name="Mol. Biol. Evol.">
        <title>Comparative Genomics Reveals Insights into the Divergent Evolution of Astigmatic Mites and Household Pest Adaptations.</title>
        <authorList>
            <person name="Xiong Q."/>
            <person name="Wan A.T."/>
            <person name="Liu X."/>
            <person name="Fung C.S."/>
            <person name="Xiao X."/>
            <person name="Malainual N."/>
            <person name="Hou J."/>
            <person name="Wang L."/>
            <person name="Wang M."/>
            <person name="Yang K.Y."/>
            <person name="Cui Y."/>
            <person name="Leung E.L."/>
            <person name="Nong W."/>
            <person name="Shin S.K."/>
            <person name="Au S.W."/>
            <person name="Jeong K.Y."/>
            <person name="Chew F.T."/>
            <person name="Hui J.H."/>
            <person name="Leung T.F."/>
            <person name="Tungtrongchitr A."/>
            <person name="Zhong N."/>
            <person name="Liu Z."/>
            <person name="Tsui S.K."/>
        </authorList>
    </citation>
    <scope>NUCLEOTIDE SEQUENCE [LARGE SCALE GENOMIC DNA]</scope>
    <source>
        <strain evidence="6">Derp</strain>
    </source>
</reference>
<evidence type="ECO:0000313" key="7">
    <source>
        <dbReference type="Proteomes" id="UP000887458"/>
    </source>
</evidence>